<organism evidence="2 3">
    <name type="scientific">Muricomes intestini</name>
    <dbReference type="NCBI Taxonomy" id="1796634"/>
    <lineage>
        <taxon>Bacteria</taxon>
        <taxon>Bacillati</taxon>
        <taxon>Bacillota</taxon>
        <taxon>Clostridia</taxon>
        <taxon>Lachnospirales</taxon>
        <taxon>Lachnospiraceae</taxon>
        <taxon>Muricomes</taxon>
    </lineage>
</organism>
<evidence type="ECO:0008006" key="4">
    <source>
        <dbReference type="Google" id="ProtNLM"/>
    </source>
</evidence>
<protein>
    <recommendedName>
        <fullName evidence="4">Virulence protein</fullName>
    </recommendedName>
</protein>
<evidence type="ECO:0000313" key="3">
    <source>
        <dbReference type="Proteomes" id="UP000295726"/>
    </source>
</evidence>
<dbReference type="RefSeq" id="WP_132379943.1">
    <property type="nucleotide sequence ID" value="NZ_SLZZ01000006.1"/>
</dbReference>
<feature type="region of interest" description="Disordered" evidence="1">
    <location>
        <begin position="226"/>
        <end position="254"/>
    </location>
</feature>
<feature type="compositionally biased region" description="Acidic residues" evidence="1">
    <location>
        <begin position="240"/>
        <end position="254"/>
    </location>
</feature>
<dbReference type="OrthoDB" id="9775356at2"/>
<dbReference type="EMBL" id="SLZZ01000006">
    <property type="protein sequence ID" value="TCS80278.1"/>
    <property type="molecule type" value="Genomic_DNA"/>
</dbReference>
<evidence type="ECO:0000256" key="1">
    <source>
        <dbReference type="SAM" id="MobiDB-lite"/>
    </source>
</evidence>
<dbReference type="Proteomes" id="UP000295726">
    <property type="component" value="Unassembled WGS sequence"/>
</dbReference>
<keyword evidence="3" id="KW-1185">Reference proteome</keyword>
<accession>A0A4R3KB77</accession>
<sequence>MRINYNVTGAQRKELVKVISDTTGAKAEYKFMPTCNYEIDYFTVTKDGTLEFDDMADSEEVEKVLEAIAAAGFEPELQETAEAEAGEVSEEPETSEQDAPQGNEAGLTVELPLDKVAVGTLTNILEAKGTLIKKALGIDDLRFEIRDDKIAFPWFKELPTPEETRAYTMFIAQLCKLSKELKRASSTETPVTNEKYAFRCFLLRLGFIGSEYKQERKILLQNLEGNSSWKNGAPKKEATEEPAAEATDTEEVQA</sequence>
<evidence type="ECO:0000313" key="2">
    <source>
        <dbReference type="EMBL" id="TCS80278.1"/>
    </source>
</evidence>
<reference evidence="2 3" key="1">
    <citation type="submission" date="2019-03" db="EMBL/GenBank/DDBJ databases">
        <title>Genomic Encyclopedia of Type Strains, Phase IV (KMG-IV): sequencing the most valuable type-strain genomes for metagenomic binning, comparative biology and taxonomic classification.</title>
        <authorList>
            <person name="Goeker M."/>
        </authorList>
    </citation>
    <scope>NUCLEOTIDE SEQUENCE [LARGE SCALE GENOMIC DNA]</scope>
    <source>
        <strain evidence="2 3">DSM 29489</strain>
    </source>
</reference>
<feature type="region of interest" description="Disordered" evidence="1">
    <location>
        <begin position="80"/>
        <end position="103"/>
    </location>
</feature>
<dbReference type="AlphaFoldDB" id="A0A4R3KB77"/>
<gene>
    <name evidence="2" type="ORF">EDD59_106104</name>
</gene>
<feature type="compositionally biased region" description="Acidic residues" evidence="1">
    <location>
        <begin position="80"/>
        <end position="96"/>
    </location>
</feature>
<proteinExistence type="predicted"/>
<comment type="caution">
    <text evidence="2">The sequence shown here is derived from an EMBL/GenBank/DDBJ whole genome shotgun (WGS) entry which is preliminary data.</text>
</comment>
<name>A0A4R3KB77_9FIRM</name>